<dbReference type="GO" id="GO:0046872">
    <property type="term" value="F:metal ion binding"/>
    <property type="evidence" value="ECO:0007669"/>
    <property type="project" value="UniProtKB-KW"/>
</dbReference>
<reference evidence="6 7" key="1">
    <citation type="submission" date="2017-06" db="EMBL/GenBank/DDBJ databases">
        <authorList>
            <person name="Kim H.J."/>
            <person name="Triplett B.A."/>
        </authorList>
    </citation>
    <scope>NUCLEOTIDE SEQUENCE [LARGE SCALE GENOMIC DNA]</scope>
    <source>
        <strain evidence="6 7">DSM 19307</strain>
    </source>
</reference>
<feature type="binding site" evidence="5">
    <location>
        <begin position="153"/>
        <end position="155"/>
    </location>
    <ligand>
        <name>substrate</name>
    </ligand>
</feature>
<evidence type="ECO:0000256" key="5">
    <source>
        <dbReference type="PIRSR" id="PIRSR031924-51"/>
    </source>
</evidence>
<evidence type="ECO:0000256" key="4">
    <source>
        <dbReference type="PIRSR" id="PIRSR031924-50"/>
    </source>
</evidence>
<dbReference type="PIRSF" id="PIRSF031924">
    <property type="entry name" value="Pi-irrepressible_AP"/>
    <property type="match status" value="1"/>
</dbReference>
<dbReference type="InterPro" id="IPR026263">
    <property type="entry name" value="Alkaline_phosphatase_prok"/>
</dbReference>
<dbReference type="Pfam" id="PF01663">
    <property type="entry name" value="Phosphodiest"/>
    <property type="match status" value="1"/>
</dbReference>
<dbReference type="NCBIfam" id="NF042991">
    <property type="entry name" value="alk_phos_PafA"/>
    <property type="match status" value="1"/>
</dbReference>
<dbReference type="CDD" id="cd16016">
    <property type="entry name" value="AP-SPAP"/>
    <property type="match status" value="1"/>
</dbReference>
<keyword evidence="3" id="KW-0732">Signal</keyword>
<sequence length="536" mass="60935">MKKFFFTLLLMLFFRGFSQEKPKLVVGIVVDQMRYDYISRYYSDFEDGGFKRLIEEGFLYRNAHYNYMPTKTGPGHASIFTGTTPARHGIIGNDWFVPSINRRFNCVEDTASSVVGGVSNGAVSSRNLKATTITDELRLYYNFTSKVIGVSLKDRGAALPAGHNPTGAYWYDLQSGNMITSTYYRDELPSWVDAFNKENRPSAFLSNKWELFRDEEVYNESIEDENPYEQELRKGLGVSFPHDLPKHKKDLSLLKYTPFTNTLIKEFSMKAVVEEEMGLDSIPDFLTMSFSATDDIGHRFGPRSVEVQDTYLRLDRELSEFLSFLDDTIGKNEYVVFLSADHGATDVPSYMYKNKMPGGYHNNGFIKSLLNDGLGEVFGEGKWISSIINEQIYLNHELISEKGANTDEVKQKTIEILMGEDYVYEAFDANLVAKRMFTDPLLIKLQNGYENKRSGDILYVLTPSDLNDSWGRQGTDHRSPYTYDTHIPIIFFGKGIKPGKTVRPVSITDIAPTLSMLLDISLPSMSNGQPLKELFE</sequence>
<proteinExistence type="predicted"/>
<dbReference type="SUPFAM" id="SSF53649">
    <property type="entry name" value="Alkaline phosphatase-like"/>
    <property type="match status" value="1"/>
</dbReference>
<dbReference type="GO" id="GO:0004035">
    <property type="term" value="F:alkaline phosphatase activity"/>
    <property type="evidence" value="ECO:0007669"/>
    <property type="project" value="InterPro"/>
</dbReference>
<organism evidence="6 7">
    <name type="scientific">Ekhidna lutea</name>
    <dbReference type="NCBI Taxonomy" id="447679"/>
    <lineage>
        <taxon>Bacteria</taxon>
        <taxon>Pseudomonadati</taxon>
        <taxon>Bacteroidota</taxon>
        <taxon>Cytophagia</taxon>
        <taxon>Cytophagales</taxon>
        <taxon>Reichenbachiellaceae</taxon>
        <taxon>Ekhidna</taxon>
    </lineage>
</organism>
<accession>A0A239M735</accession>
<dbReference type="InterPro" id="IPR002591">
    <property type="entry name" value="Phosphodiest/P_Trfase"/>
</dbReference>
<evidence type="ECO:0000256" key="1">
    <source>
        <dbReference type="ARBA" id="ARBA00022553"/>
    </source>
</evidence>
<dbReference type="RefSeq" id="WP_089358319.1">
    <property type="nucleotide sequence ID" value="NZ_FZPD01000007.1"/>
</dbReference>
<evidence type="ECO:0000256" key="2">
    <source>
        <dbReference type="ARBA" id="ARBA00022723"/>
    </source>
</evidence>
<dbReference type="AlphaFoldDB" id="A0A239M735"/>
<feature type="active site" description="Phosphothreonine intermediate" evidence="4">
    <location>
        <position position="72"/>
    </location>
</feature>
<dbReference type="InterPro" id="IPR017850">
    <property type="entry name" value="Alkaline_phosphatase_core_sf"/>
</dbReference>
<evidence type="ECO:0000313" key="6">
    <source>
        <dbReference type="EMBL" id="SNT37958.1"/>
    </source>
</evidence>
<dbReference type="OrthoDB" id="9766127at2"/>
<evidence type="ECO:0000313" key="7">
    <source>
        <dbReference type="Proteomes" id="UP000198393"/>
    </source>
</evidence>
<protein>
    <submittedName>
        <fullName evidence="6">Type I phosphodiesterase / nucleotide pyrophosphatase</fullName>
    </submittedName>
</protein>
<dbReference type="Proteomes" id="UP000198393">
    <property type="component" value="Unassembled WGS sequence"/>
</dbReference>
<gene>
    <name evidence="6" type="ORF">SAMN05421640_3646</name>
</gene>
<dbReference type="Gene3D" id="3.30.1360.150">
    <property type="match status" value="1"/>
</dbReference>
<keyword evidence="7" id="KW-1185">Reference proteome</keyword>
<dbReference type="Gene3D" id="3.40.720.10">
    <property type="entry name" value="Alkaline Phosphatase, subunit A"/>
    <property type="match status" value="1"/>
</dbReference>
<dbReference type="PANTHER" id="PTHR10151">
    <property type="entry name" value="ECTONUCLEOTIDE PYROPHOSPHATASE/PHOSPHODIESTERASE"/>
    <property type="match status" value="1"/>
</dbReference>
<dbReference type="EMBL" id="FZPD01000007">
    <property type="protein sequence ID" value="SNT37958.1"/>
    <property type="molecule type" value="Genomic_DNA"/>
</dbReference>
<name>A0A239M735_EKHLU</name>
<feature type="binding site" evidence="5">
    <location>
        <position position="93"/>
    </location>
    <ligand>
        <name>substrate</name>
    </ligand>
</feature>
<keyword evidence="1 4" id="KW-0597">Phosphoprotein</keyword>
<dbReference type="PANTHER" id="PTHR10151:SF120">
    <property type="entry name" value="BIS(5'-ADENOSYL)-TRIPHOSPHATASE"/>
    <property type="match status" value="1"/>
</dbReference>
<evidence type="ECO:0000256" key="3">
    <source>
        <dbReference type="ARBA" id="ARBA00022729"/>
    </source>
</evidence>
<keyword evidence="2" id="KW-0479">Metal-binding</keyword>